<evidence type="ECO:0000313" key="2">
    <source>
        <dbReference type="Proteomes" id="UP001066276"/>
    </source>
</evidence>
<reference evidence="1" key="1">
    <citation type="journal article" date="2022" name="bioRxiv">
        <title>Sequencing and chromosome-scale assembly of the giantPleurodeles waltlgenome.</title>
        <authorList>
            <person name="Brown T."/>
            <person name="Elewa A."/>
            <person name="Iarovenko S."/>
            <person name="Subramanian E."/>
            <person name="Araus A.J."/>
            <person name="Petzold A."/>
            <person name="Susuki M."/>
            <person name="Suzuki K.-i.T."/>
            <person name="Hayashi T."/>
            <person name="Toyoda A."/>
            <person name="Oliveira C."/>
            <person name="Osipova E."/>
            <person name="Leigh N.D."/>
            <person name="Simon A."/>
            <person name="Yun M.H."/>
        </authorList>
    </citation>
    <scope>NUCLEOTIDE SEQUENCE</scope>
    <source>
        <strain evidence="1">20211129_DDA</strain>
        <tissue evidence="1">Liver</tissue>
    </source>
</reference>
<organism evidence="1 2">
    <name type="scientific">Pleurodeles waltl</name>
    <name type="common">Iberian ribbed newt</name>
    <dbReference type="NCBI Taxonomy" id="8319"/>
    <lineage>
        <taxon>Eukaryota</taxon>
        <taxon>Metazoa</taxon>
        <taxon>Chordata</taxon>
        <taxon>Craniata</taxon>
        <taxon>Vertebrata</taxon>
        <taxon>Euteleostomi</taxon>
        <taxon>Amphibia</taxon>
        <taxon>Batrachia</taxon>
        <taxon>Caudata</taxon>
        <taxon>Salamandroidea</taxon>
        <taxon>Salamandridae</taxon>
        <taxon>Pleurodelinae</taxon>
        <taxon>Pleurodeles</taxon>
    </lineage>
</organism>
<name>A0AAV7RBI2_PLEWA</name>
<proteinExistence type="predicted"/>
<evidence type="ECO:0000313" key="1">
    <source>
        <dbReference type="EMBL" id="KAJ1150057.1"/>
    </source>
</evidence>
<dbReference type="Proteomes" id="UP001066276">
    <property type="component" value="Chromosome 5"/>
</dbReference>
<keyword evidence="2" id="KW-1185">Reference proteome</keyword>
<comment type="caution">
    <text evidence="1">The sequence shown here is derived from an EMBL/GenBank/DDBJ whole genome shotgun (WGS) entry which is preliminary data.</text>
</comment>
<protein>
    <submittedName>
        <fullName evidence="1">Uncharacterized protein</fullName>
    </submittedName>
</protein>
<accession>A0AAV7RBI2</accession>
<sequence length="82" mass="8938">MVESFPEESLPCGFAFGFASCHFQFRPVCTSRGAGFKGCAGLISGMRPFSVVRWSWRPLQAKDAPAFSTPVASQSGEKRMCI</sequence>
<dbReference type="EMBL" id="JANPWB010000009">
    <property type="protein sequence ID" value="KAJ1150057.1"/>
    <property type="molecule type" value="Genomic_DNA"/>
</dbReference>
<dbReference type="AlphaFoldDB" id="A0AAV7RBI2"/>
<gene>
    <name evidence="1" type="ORF">NDU88_002855</name>
</gene>